<comment type="caution">
    <text evidence="1">The sequence shown here is derived from an EMBL/GenBank/DDBJ whole genome shotgun (WGS) entry which is preliminary data.</text>
</comment>
<accession>A0A6N1BKD6</accession>
<evidence type="ECO:0000313" key="1">
    <source>
        <dbReference type="EMBL" id="NNH09837.1"/>
    </source>
</evidence>
<evidence type="ECO:0000313" key="2">
    <source>
        <dbReference type="Proteomes" id="UP000542973"/>
    </source>
</evidence>
<reference evidence="1 2" key="1">
    <citation type="submission" date="2020-05" db="EMBL/GenBank/DDBJ databases">
        <title>MicrobeNet Type strains.</title>
        <authorList>
            <person name="Nicholson A.C."/>
        </authorList>
    </citation>
    <scope>NUCLEOTIDE SEQUENCE [LARGE SCALE GENOMIC DNA]</scope>
    <source>
        <strain evidence="1 2">ATCC 700815</strain>
    </source>
</reference>
<name>A0A6N1BKD6_9BURK</name>
<gene>
    <name evidence="1" type="ORF">HLB16_02945</name>
</gene>
<sequence length="182" mass="18871">MRNTLLLSLPHPWRAAALIACASWPAVAQHGNAAASTTAAPSMSALARLLVGVADGRPTGMNGVTRLTGSGANTDVALGSACRELTRSGPILLDTATRLDGCRGETGKRVVFHLNLVRFDASREGTAAFMASATPALVRGICRNPDVPVLGRLGIALVFRYTGIGDRPVGEIAIAPGRCDQE</sequence>
<proteinExistence type="predicted"/>
<dbReference type="Proteomes" id="UP000542973">
    <property type="component" value="Unassembled WGS sequence"/>
</dbReference>
<protein>
    <submittedName>
        <fullName evidence="1">Uncharacterized protein</fullName>
    </submittedName>
</protein>
<organism evidence="1 2">
    <name type="scientific">Cupriavidus gilardii</name>
    <dbReference type="NCBI Taxonomy" id="82541"/>
    <lineage>
        <taxon>Bacteria</taxon>
        <taxon>Pseudomonadati</taxon>
        <taxon>Pseudomonadota</taxon>
        <taxon>Betaproteobacteria</taxon>
        <taxon>Burkholderiales</taxon>
        <taxon>Burkholderiaceae</taxon>
        <taxon>Cupriavidus</taxon>
    </lineage>
</organism>
<dbReference type="AlphaFoldDB" id="A0A6N1BKD6"/>
<dbReference type="EMBL" id="JABEMD010000003">
    <property type="protein sequence ID" value="NNH09837.1"/>
    <property type="molecule type" value="Genomic_DNA"/>
</dbReference>